<sequence length="230" mass="25543">MDANIISYEQLIASLPKKTIVTPPEVSHSKSLTSTNDTITIDTTTVPPPPPPPPPATSTILSTSISEVIVHDDDDDEDDVMVGFAALEFNPEEDDVPDNDIMSGKQFKIPNFKLISILLFVNDSIRKSSVSGVETDIPNKRTYVLGYGHLKTFLDAYFTHLALIDINLSTHLKRTSKVPKALLKGKMSKKDYEDGEIVHDPLGVVFIGKSKKDNMKKFLLRIDDVERYSN</sequence>
<comment type="caution">
    <text evidence="1">The sequence shown here is derived from an EMBL/GenBank/DDBJ whole genome shotgun (WGS) entry which is preliminary data.</text>
</comment>
<protein>
    <submittedName>
        <fullName evidence="1">Uncharacterized protein</fullName>
    </submittedName>
</protein>
<dbReference type="AlphaFoldDB" id="A0AAU9MGB7"/>
<organism evidence="1 2">
    <name type="scientific">Lactuca virosa</name>
    <dbReference type="NCBI Taxonomy" id="75947"/>
    <lineage>
        <taxon>Eukaryota</taxon>
        <taxon>Viridiplantae</taxon>
        <taxon>Streptophyta</taxon>
        <taxon>Embryophyta</taxon>
        <taxon>Tracheophyta</taxon>
        <taxon>Spermatophyta</taxon>
        <taxon>Magnoliopsida</taxon>
        <taxon>eudicotyledons</taxon>
        <taxon>Gunneridae</taxon>
        <taxon>Pentapetalae</taxon>
        <taxon>asterids</taxon>
        <taxon>campanulids</taxon>
        <taxon>Asterales</taxon>
        <taxon>Asteraceae</taxon>
        <taxon>Cichorioideae</taxon>
        <taxon>Cichorieae</taxon>
        <taxon>Lactucinae</taxon>
        <taxon>Lactuca</taxon>
    </lineage>
</organism>
<keyword evidence="2" id="KW-1185">Reference proteome</keyword>
<evidence type="ECO:0000313" key="2">
    <source>
        <dbReference type="Proteomes" id="UP001157418"/>
    </source>
</evidence>
<dbReference type="Proteomes" id="UP001157418">
    <property type="component" value="Unassembled WGS sequence"/>
</dbReference>
<proteinExistence type="predicted"/>
<accession>A0AAU9MGB7</accession>
<dbReference type="EMBL" id="CAKMRJ010001890">
    <property type="protein sequence ID" value="CAH1424772.1"/>
    <property type="molecule type" value="Genomic_DNA"/>
</dbReference>
<name>A0AAU9MGB7_9ASTR</name>
<evidence type="ECO:0000313" key="1">
    <source>
        <dbReference type="EMBL" id="CAH1424772.1"/>
    </source>
</evidence>
<gene>
    <name evidence="1" type="ORF">LVIROSA_LOCUS11953</name>
</gene>
<reference evidence="1 2" key="1">
    <citation type="submission" date="2022-01" db="EMBL/GenBank/DDBJ databases">
        <authorList>
            <person name="Xiong W."/>
            <person name="Schranz E."/>
        </authorList>
    </citation>
    <scope>NUCLEOTIDE SEQUENCE [LARGE SCALE GENOMIC DNA]</scope>
</reference>